<gene>
    <name evidence="7" type="ORF">H9753_05620</name>
</gene>
<keyword evidence="4 6" id="KW-1133">Transmembrane helix</keyword>
<feature type="transmembrane region" description="Helical" evidence="6">
    <location>
        <begin position="58"/>
        <end position="79"/>
    </location>
</feature>
<sequence>MDFIISIIEQGLIYGILALGVYITYKILDFPDLTVDGSFPLGAAVTASLIKAGVNPWLTLPAAFLAGAAAGVCTGLIHVKGKVRDLLSGIIMMTALYTVNLMAAGTNNVPLFSQQTIFQNDFLESRFPDAVPSSVILGLIFVIAALSKILLDLYLKTKSGYLLRAVGDNENLVTALAKDKGNVKILGLSISNGLVALAGCIFCQQQNVFDISSGTGSIVIGLASVIVGTSLYRVFSRLKPFRKRNFIQVTTFVFLGAILYKACTGIAIRYFVPQSMKLISALFLLGVLVLMLVFDNAEKKKVKKHA</sequence>
<dbReference type="GO" id="GO:0022857">
    <property type="term" value="F:transmembrane transporter activity"/>
    <property type="evidence" value="ECO:0007669"/>
    <property type="project" value="InterPro"/>
</dbReference>
<feature type="transmembrane region" description="Helical" evidence="6">
    <location>
        <begin position="247"/>
        <end position="272"/>
    </location>
</feature>
<evidence type="ECO:0000256" key="2">
    <source>
        <dbReference type="ARBA" id="ARBA00022475"/>
    </source>
</evidence>
<proteinExistence type="predicted"/>
<evidence type="ECO:0000313" key="7">
    <source>
        <dbReference type="EMBL" id="HJC63081.1"/>
    </source>
</evidence>
<dbReference type="GO" id="GO:0005886">
    <property type="term" value="C:plasma membrane"/>
    <property type="evidence" value="ECO:0007669"/>
    <property type="project" value="UniProtKB-SubCell"/>
</dbReference>
<organism evidence="7 8">
    <name type="scientific">Candidatus Blautia merdavium</name>
    <dbReference type="NCBI Taxonomy" id="2838494"/>
    <lineage>
        <taxon>Bacteria</taxon>
        <taxon>Bacillati</taxon>
        <taxon>Bacillota</taxon>
        <taxon>Clostridia</taxon>
        <taxon>Lachnospirales</taxon>
        <taxon>Lachnospiraceae</taxon>
        <taxon>Blautia</taxon>
    </lineage>
</organism>
<reference evidence="7" key="2">
    <citation type="submission" date="2021-04" db="EMBL/GenBank/DDBJ databases">
        <authorList>
            <person name="Gilroy R."/>
        </authorList>
    </citation>
    <scope>NUCLEOTIDE SEQUENCE</scope>
    <source>
        <strain evidence="7">ChiBcec2-3848</strain>
    </source>
</reference>
<evidence type="ECO:0000256" key="5">
    <source>
        <dbReference type="ARBA" id="ARBA00023136"/>
    </source>
</evidence>
<accession>A0A9D2PP30</accession>
<keyword evidence="5 6" id="KW-0472">Membrane</keyword>
<keyword evidence="2" id="KW-1003">Cell membrane</keyword>
<dbReference type="Pfam" id="PF02653">
    <property type="entry name" value="BPD_transp_2"/>
    <property type="match status" value="1"/>
</dbReference>
<reference evidence="7" key="1">
    <citation type="journal article" date="2021" name="PeerJ">
        <title>Extensive microbial diversity within the chicken gut microbiome revealed by metagenomics and culture.</title>
        <authorList>
            <person name="Gilroy R."/>
            <person name="Ravi A."/>
            <person name="Getino M."/>
            <person name="Pursley I."/>
            <person name="Horton D.L."/>
            <person name="Alikhan N.F."/>
            <person name="Baker D."/>
            <person name="Gharbi K."/>
            <person name="Hall N."/>
            <person name="Watson M."/>
            <person name="Adriaenssens E.M."/>
            <person name="Foster-Nyarko E."/>
            <person name="Jarju S."/>
            <person name="Secka A."/>
            <person name="Antonio M."/>
            <person name="Oren A."/>
            <person name="Chaudhuri R.R."/>
            <person name="La Ragione R."/>
            <person name="Hildebrand F."/>
            <person name="Pallen M.J."/>
        </authorList>
    </citation>
    <scope>NUCLEOTIDE SEQUENCE</scope>
    <source>
        <strain evidence="7">ChiBcec2-3848</strain>
    </source>
</reference>
<feature type="transmembrane region" description="Helical" evidence="6">
    <location>
        <begin position="185"/>
        <end position="204"/>
    </location>
</feature>
<dbReference type="InterPro" id="IPR001851">
    <property type="entry name" value="ABC_transp_permease"/>
</dbReference>
<comment type="caution">
    <text evidence="7">The sequence shown here is derived from an EMBL/GenBank/DDBJ whole genome shotgun (WGS) entry which is preliminary data.</text>
</comment>
<feature type="transmembrane region" description="Helical" evidence="6">
    <location>
        <begin position="278"/>
        <end position="294"/>
    </location>
</feature>
<keyword evidence="3 6" id="KW-0812">Transmembrane</keyword>
<dbReference type="Proteomes" id="UP000823886">
    <property type="component" value="Unassembled WGS sequence"/>
</dbReference>
<name>A0A9D2PP30_9FIRM</name>
<dbReference type="CDD" id="cd06574">
    <property type="entry name" value="TM_PBP1_branched-chain-AA_like"/>
    <property type="match status" value="1"/>
</dbReference>
<evidence type="ECO:0000256" key="6">
    <source>
        <dbReference type="SAM" id="Phobius"/>
    </source>
</evidence>
<evidence type="ECO:0000256" key="4">
    <source>
        <dbReference type="ARBA" id="ARBA00022989"/>
    </source>
</evidence>
<comment type="subcellular location">
    <subcellularLocation>
        <location evidence="1">Cell membrane</location>
        <topology evidence="1">Multi-pass membrane protein</topology>
    </subcellularLocation>
</comment>
<dbReference type="PANTHER" id="PTHR32196">
    <property type="entry name" value="ABC TRANSPORTER PERMEASE PROTEIN YPHD-RELATED-RELATED"/>
    <property type="match status" value="1"/>
</dbReference>
<feature type="transmembrane region" description="Helical" evidence="6">
    <location>
        <begin position="216"/>
        <end position="235"/>
    </location>
</feature>
<evidence type="ECO:0000256" key="3">
    <source>
        <dbReference type="ARBA" id="ARBA00022692"/>
    </source>
</evidence>
<protein>
    <submittedName>
        <fullName evidence="7">ABC transporter permease</fullName>
    </submittedName>
</protein>
<dbReference type="EMBL" id="DWVZ01000074">
    <property type="protein sequence ID" value="HJC63081.1"/>
    <property type="molecule type" value="Genomic_DNA"/>
</dbReference>
<dbReference type="PANTHER" id="PTHR32196:SF69">
    <property type="entry name" value="BRANCHED-CHAIN AMINO ACID TRANSPORT SYSTEM, PERMEASE PROTEIN"/>
    <property type="match status" value="1"/>
</dbReference>
<evidence type="ECO:0000313" key="8">
    <source>
        <dbReference type="Proteomes" id="UP000823886"/>
    </source>
</evidence>
<dbReference type="AlphaFoldDB" id="A0A9D2PP30"/>
<evidence type="ECO:0000256" key="1">
    <source>
        <dbReference type="ARBA" id="ARBA00004651"/>
    </source>
</evidence>
<feature type="transmembrane region" description="Helical" evidence="6">
    <location>
        <begin position="86"/>
        <end position="104"/>
    </location>
</feature>
<feature type="transmembrane region" description="Helical" evidence="6">
    <location>
        <begin position="135"/>
        <end position="155"/>
    </location>
</feature>
<feature type="transmembrane region" description="Helical" evidence="6">
    <location>
        <begin position="12"/>
        <end position="28"/>
    </location>
</feature>